<proteinExistence type="predicted"/>
<keyword evidence="2" id="KW-1185">Reference proteome</keyword>
<dbReference type="Proteomes" id="UP000472241">
    <property type="component" value="Unplaced"/>
</dbReference>
<reference evidence="1" key="2">
    <citation type="submission" date="2025-09" db="UniProtKB">
        <authorList>
            <consortium name="Ensembl"/>
        </authorList>
    </citation>
    <scope>IDENTIFICATION</scope>
</reference>
<evidence type="ECO:0000313" key="2">
    <source>
        <dbReference type="Proteomes" id="UP000472241"/>
    </source>
</evidence>
<name>A0A667HLD2_LYNCA</name>
<reference evidence="1" key="1">
    <citation type="submission" date="2025-08" db="UniProtKB">
        <authorList>
            <consortium name="Ensembl"/>
        </authorList>
    </citation>
    <scope>IDENTIFICATION</scope>
</reference>
<protein>
    <submittedName>
        <fullName evidence="1">Uncharacterized protein</fullName>
    </submittedName>
</protein>
<sequence>RSPGSRGGAPGRRSLRPLPAVCEVCGRPPGAPFAGSVTGVRRRRLPGLGTACAAAAARARLQIPDPREPWLHTSAIWAPAPLHIYDLPSHCLASGFPLTVSKTLEQEGARVADLQVGARRGSPRSPVPCAFQAPAGVLHCFSG</sequence>
<accession>A0A667HLD2</accession>
<organism evidence="1 2">
    <name type="scientific">Lynx canadensis</name>
    <name type="common">Canada lynx</name>
    <name type="synonym">Felis canadensis</name>
    <dbReference type="NCBI Taxonomy" id="61383"/>
    <lineage>
        <taxon>Eukaryota</taxon>
        <taxon>Metazoa</taxon>
        <taxon>Chordata</taxon>
        <taxon>Craniata</taxon>
        <taxon>Vertebrata</taxon>
        <taxon>Euteleostomi</taxon>
        <taxon>Mammalia</taxon>
        <taxon>Eutheria</taxon>
        <taxon>Laurasiatheria</taxon>
        <taxon>Carnivora</taxon>
        <taxon>Feliformia</taxon>
        <taxon>Felidae</taxon>
        <taxon>Felinae</taxon>
        <taxon>Lynx</taxon>
    </lineage>
</organism>
<dbReference type="AlphaFoldDB" id="A0A667HLD2"/>
<evidence type="ECO:0000313" key="1">
    <source>
        <dbReference type="Ensembl" id="ENSLCNP00005011965.1"/>
    </source>
</evidence>
<dbReference type="Ensembl" id="ENSLCNT00005013407.1">
    <property type="protein sequence ID" value="ENSLCNP00005011965.1"/>
    <property type="gene ID" value="ENSLCNG00005007845.1"/>
</dbReference>